<gene>
    <name evidence="10" type="ORF">HHK36_026105</name>
</gene>
<reference evidence="10 11" key="1">
    <citation type="submission" date="2020-04" db="EMBL/GenBank/DDBJ databases">
        <title>Plant Genome Project.</title>
        <authorList>
            <person name="Zhang R.-G."/>
        </authorList>
    </citation>
    <scope>NUCLEOTIDE SEQUENCE [LARGE SCALE GENOMIC DNA]</scope>
    <source>
        <strain evidence="10">YNK0</strain>
        <tissue evidence="10">Leaf</tissue>
    </source>
</reference>
<feature type="domain" description="PGG" evidence="9">
    <location>
        <begin position="297"/>
        <end position="414"/>
    </location>
</feature>
<evidence type="ECO:0000256" key="3">
    <source>
        <dbReference type="ARBA" id="ARBA00022737"/>
    </source>
</evidence>
<evidence type="ECO:0000259" key="9">
    <source>
        <dbReference type="Pfam" id="PF13962"/>
    </source>
</evidence>
<name>A0A834YK20_TETSI</name>
<feature type="repeat" description="ANK" evidence="7">
    <location>
        <begin position="70"/>
        <end position="92"/>
    </location>
</feature>
<evidence type="ECO:0000256" key="6">
    <source>
        <dbReference type="ARBA" id="ARBA00023136"/>
    </source>
</evidence>
<dbReference type="Pfam" id="PF12796">
    <property type="entry name" value="Ank_2"/>
    <property type="match status" value="2"/>
</dbReference>
<protein>
    <recommendedName>
        <fullName evidence="9">PGG domain-containing protein</fullName>
    </recommendedName>
</protein>
<evidence type="ECO:0000256" key="1">
    <source>
        <dbReference type="ARBA" id="ARBA00004141"/>
    </source>
</evidence>
<dbReference type="InterPro" id="IPR036770">
    <property type="entry name" value="Ankyrin_rpt-contain_sf"/>
</dbReference>
<keyword evidence="6 8" id="KW-0472">Membrane</keyword>
<feature type="transmembrane region" description="Helical" evidence="8">
    <location>
        <begin position="363"/>
        <end position="386"/>
    </location>
</feature>
<evidence type="ECO:0000256" key="5">
    <source>
        <dbReference type="ARBA" id="ARBA00023043"/>
    </source>
</evidence>
<feature type="transmembrane region" description="Helical" evidence="8">
    <location>
        <begin position="305"/>
        <end position="322"/>
    </location>
</feature>
<comment type="subcellular location">
    <subcellularLocation>
        <location evidence="1">Membrane</location>
        <topology evidence="1">Multi-pass membrane protein</topology>
    </subcellularLocation>
</comment>
<dbReference type="Pfam" id="PF00023">
    <property type="entry name" value="Ank"/>
    <property type="match status" value="1"/>
</dbReference>
<dbReference type="PANTHER" id="PTHR24186:SF37">
    <property type="entry name" value="PGG DOMAIN-CONTAINING PROTEIN"/>
    <property type="match status" value="1"/>
</dbReference>
<organism evidence="10 11">
    <name type="scientific">Tetracentron sinense</name>
    <name type="common">Spur-leaf</name>
    <dbReference type="NCBI Taxonomy" id="13715"/>
    <lineage>
        <taxon>Eukaryota</taxon>
        <taxon>Viridiplantae</taxon>
        <taxon>Streptophyta</taxon>
        <taxon>Embryophyta</taxon>
        <taxon>Tracheophyta</taxon>
        <taxon>Spermatophyta</taxon>
        <taxon>Magnoliopsida</taxon>
        <taxon>Trochodendrales</taxon>
        <taxon>Trochodendraceae</taxon>
        <taxon>Tetracentron</taxon>
    </lineage>
</organism>
<feature type="transmembrane region" description="Helical" evidence="8">
    <location>
        <begin position="398"/>
        <end position="417"/>
    </location>
</feature>
<evidence type="ECO:0000313" key="10">
    <source>
        <dbReference type="EMBL" id="KAF8389410.1"/>
    </source>
</evidence>
<dbReference type="PANTHER" id="PTHR24186">
    <property type="entry name" value="PROTEIN PHOSPHATASE 1 REGULATORY SUBUNIT"/>
    <property type="match status" value="1"/>
</dbReference>
<dbReference type="PROSITE" id="PS50297">
    <property type="entry name" value="ANK_REP_REGION"/>
    <property type="match status" value="3"/>
</dbReference>
<dbReference type="EMBL" id="JABCRI010000019">
    <property type="protein sequence ID" value="KAF8389410.1"/>
    <property type="molecule type" value="Genomic_DNA"/>
</dbReference>
<keyword evidence="4 8" id="KW-1133">Transmembrane helix</keyword>
<dbReference type="Proteomes" id="UP000655225">
    <property type="component" value="Unassembled WGS sequence"/>
</dbReference>
<feature type="repeat" description="ANK" evidence="7">
    <location>
        <begin position="104"/>
        <end position="136"/>
    </location>
</feature>
<dbReference type="OMA" id="EWIRDIT"/>
<dbReference type="PROSITE" id="PS50088">
    <property type="entry name" value="ANK_REPEAT"/>
    <property type="match status" value="3"/>
</dbReference>
<dbReference type="SMART" id="SM00248">
    <property type="entry name" value="ANK"/>
    <property type="match status" value="5"/>
</dbReference>
<evidence type="ECO:0000256" key="4">
    <source>
        <dbReference type="ARBA" id="ARBA00022989"/>
    </source>
</evidence>
<dbReference type="AlphaFoldDB" id="A0A834YK20"/>
<dbReference type="InterPro" id="IPR002110">
    <property type="entry name" value="Ankyrin_rpt"/>
</dbReference>
<dbReference type="GO" id="GO:0005886">
    <property type="term" value="C:plasma membrane"/>
    <property type="evidence" value="ECO:0007669"/>
    <property type="project" value="TreeGrafter"/>
</dbReference>
<feature type="repeat" description="ANK" evidence="7">
    <location>
        <begin position="174"/>
        <end position="195"/>
    </location>
</feature>
<evidence type="ECO:0000256" key="2">
    <source>
        <dbReference type="ARBA" id="ARBA00022692"/>
    </source>
</evidence>
<evidence type="ECO:0000313" key="11">
    <source>
        <dbReference type="Proteomes" id="UP000655225"/>
    </source>
</evidence>
<evidence type="ECO:0000256" key="7">
    <source>
        <dbReference type="PROSITE-ProRule" id="PRU00023"/>
    </source>
</evidence>
<evidence type="ECO:0000256" key="8">
    <source>
        <dbReference type="SAM" id="Phobius"/>
    </source>
</evidence>
<comment type="caution">
    <text evidence="10">The sequence shown here is derived from an EMBL/GenBank/DDBJ whole genome shotgun (WGS) entry which is preliminary data.</text>
</comment>
<dbReference type="Gene3D" id="1.25.40.20">
    <property type="entry name" value="Ankyrin repeat-containing domain"/>
    <property type="match status" value="1"/>
</dbReference>
<keyword evidence="2 8" id="KW-0812">Transmembrane</keyword>
<dbReference type="Pfam" id="PF13962">
    <property type="entry name" value="PGG"/>
    <property type="match status" value="1"/>
</dbReference>
<dbReference type="OrthoDB" id="7729168at2759"/>
<keyword evidence="5 7" id="KW-0040">ANK repeat</keyword>
<keyword evidence="3" id="KW-0677">Repeat</keyword>
<dbReference type="InterPro" id="IPR026961">
    <property type="entry name" value="PGG_dom"/>
</dbReference>
<keyword evidence="11" id="KW-1185">Reference proteome</keyword>
<dbReference type="SUPFAM" id="SSF48403">
    <property type="entry name" value="Ankyrin repeat"/>
    <property type="match status" value="1"/>
</dbReference>
<sequence>MDRRLYEASRHGSVHSLNDLLEENELILHRVSTTCLHETPLHIAAMLGHFDFVRAVLFRNPKLASELDSQGCSPLHFASAEGYVDIVRELLKIDTAVCSVGDQYGRTPLHLAAAKGRVDVLKELVQARPEVTGIKADNGENALHFCVEHSRLEALKVLVESVTDDEFINSKDGKGNTVLHLAAAKKQLQAIKYLLTKIGILELNSLNCDNFTAIDVVEQYPSDLQGKEVEESLRGAGALRARDLRLAVPNTEDIRGNEISLVIAQNDVVAPSVVPQNLAQPPSHGKILENHFKNDDDWWKRKRETLMVAATVIAAMALQVGLNPPGGVWQEDSKEIDEYGDPEYSAGTSILAYNNPMGYPKVMAYNTVSFVVSLSIVLSLVSGVPFKRRIITQIQTGCMWITITFMTLTYLAAMDHIAPEHEDKVVNLIIWISVIVWIVVTAILFLFHFVRLFLKWIRKESH</sequence>
<feature type="transmembrane region" description="Helical" evidence="8">
    <location>
        <begin position="429"/>
        <end position="454"/>
    </location>
</feature>
<accession>A0A834YK20</accession>
<proteinExistence type="predicted"/>